<reference evidence="1 2" key="1">
    <citation type="submission" date="2021-12" db="EMBL/GenBank/DDBJ databases">
        <title>Genome sequence of Kibdelosporangium philippinense ATCC 49844.</title>
        <authorList>
            <person name="Fedorov E.A."/>
            <person name="Omeragic M."/>
            <person name="Shalygina K.F."/>
            <person name="Maclea K.S."/>
        </authorList>
    </citation>
    <scope>NUCLEOTIDE SEQUENCE [LARGE SCALE GENOMIC DNA]</scope>
    <source>
        <strain evidence="1 2">ATCC 49844</strain>
    </source>
</reference>
<keyword evidence="2" id="KW-1185">Reference proteome</keyword>
<dbReference type="InterPro" id="IPR004981">
    <property type="entry name" value="Trp_2_3_dOase"/>
</dbReference>
<gene>
    <name evidence="1" type="ORF">LWC34_43480</name>
</gene>
<dbReference type="InterPro" id="IPR037217">
    <property type="entry name" value="Trp/Indoleamine_2_3_dOase-like"/>
</dbReference>
<evidence type="ECO:0000313" key="1">
    <source>
        <dbReference type="EMBL" id="MCE7009624.1"/>
    </source>
</evidence>
<organism evidence="1 2">
    <name type="scientific">Kibdelosporangium philippinense</name>
    <dbReference type="NCBI Taxonomy" id="211113"/>
    <lineage>
        <taxon>Bacteria</taxon>
        <taxon>Bacillati</taxon>
        <taxon>Actinomycetota</taxon>
        <taxon>Actinomycetes</taxon>
        <taxon>Pseudonocardiales</taxon>
        <taxon>Pseudonocardiaceae</taxon>
        <taxon>Kibdelosporangium</taxon>
    </lineage>
</organism>
<dbReference type="Gene3D" id="1.20.58.480">
    <property type="match status" value="1"/>
</dbReference>
<comment type="caution">
    <text evidence="1">The sequence shown here is derived from an EMBL/GenBank/DDBJ whole genome shotgun (WGS) entry which is preliminary data.</text>
</comment>
<dbReference type="SUPFAM" id="SSF140959">
    <property type="entry name" value="Indolic compounds 2,3-dioxygenase-like"/>
    <property type="match status" value="1"/>
</dbReference>
<proteinExistence type="predicted"/>
<dbReference type="RefSeq" id="WP_233731155.1">
    <property type="nucleotide sequence ID" value="NZ_JAJVCN010000004.1"/>
</dbReference>
<accession>A0ABS8ZPW8</accession>
<dbReference type="PANTHER" id="PTHR10138:SF0">
    <property type="entry name" value="TRYPTOPHAN 2,3-DIOXYGENASE"/>
    <property type="match status" value="1"/>
</dbReference>
<dbReference type="Proteomes" id="UP001521150">
    <property type="component" value="Unassembled WGS sequence"/>
</dbReference>
<dbReference type="EMBL" id="JAJVCN010000004">
    <property type="protein sequence ID" value="MCE7009624.1"/>
    <property type="molecule type" value="Genomic_DNA"/>
</dbReference>
<name>A0ABS8ZPW8_9PSEU</name>
<sequence length="260" mass="28753">MTAYNAYLRADQLHALQQPVTDTDGELSFLAVCQVQELYFGLIAAELRRVIEHLQTDAVPEAITTLRRIAAHFTALNASWKSLEWMTVGDFLPIKDGLSAEHGKSSSLQSWKFREMAFLLDLKSAELAQVPGPHGDLHATLHAPCVYTAVLHLLHRRGLPVPQEVLDVASECPRQPHPGVAEVWSTVFYGDDGGLADLRSCGEALMRVAEGYGEYQYLHLTATRRSFGDRPGYYGTSGVGWLEKSSSSLPFPDLWTMNPA</sequence>
<protein>
    <submittedName>
        <fullName evidence="1">Tryptophan 2,3-dioxygenase family protein</fullName>
    </submittedName>
</protein>
<dbReference type="Pfam" id="PF03301">
    <property type="entry name" value="Trp_dioxygenase"/>
    <property type="match status" value="1"/>
</dbReference>
<evidence type="ECO:0000313" key="2">
    <source>
        <dbReference type="Proteomes" id="UP001521150"/>
    </source>
</evidence>
<dbReference type="PANTHER" id="PTHR10138">
    <property type="entry name" value="TRYPTOPHAN 2,3-DIOXYGENASE"/>
    <property type="match status" value="1"/>
</dbReference>